<feature type="region of interest" description="Disordered" evidence="10">
    <location>
        <begin position="230"/>
        <end position="252"/>
    </location>
</feature>
<feature type="compositionally biased region" description="Basic residues" evidence="10">
    <location>
        <begin position="286"/>
        <end position="302"/>
    </location>
</feature>
<feature type="compositionally biased region" description="Acidic residues" evidence="10">
    <location>
        <begin position="23"/>
        <end position="56"/>
    </location>
</feature>
<feature type="region of interest" description="Disordered" evidence="10">
    <location>
        <begin position="124"/>
        <end position="149"/>
    </location>
</feature>
<dbReference type="OrthoDB" id="448446at2759"/>
<evidence type="ECO:0000256" key="10">
    <source>
        <dbReference type="SAM" id="MobiDB-lite"/>
    </source>
</evidence>
<keyword evidence="12" id="KW-1185">Reference proteome</keyword>
<dbReference type="EMBL" id="JAEPRD010000006">
    <property type="protein sequence ID" value="KAG2212337.1"/>
    <property type="molecule type" value="Genomic_DNA"/>
</dbReference>
<accession>A0A8H7RLD6</accession>
<evidence type="ECO:0000256" key="6">
    <source>
        <dbReference type="ARBA" id="ARBA00023242"/>
    </source>
</evidence>
<keyword evidence="4 9" id="KW-0698">rRNA processing</keyword>
<keyword evidence="5" id="KW-0175">Coiled coil</keyword>
<gene>
    <name evidence="11" type="ORF">INT47_001697</name>
</gene>
<feature type="compositionally biased region" description="Basic and acidic residues" evidence="10">
    <location>
        <begin position="230"/>
        <end position="251"/>
    </location>
</feature>
<organism evidence="11 12">
    <name type="scientific">Mucor saturninus</name>
    <dbReference type="NCBI Taxonomy" id="64648"/>
    <lineage>
        <taxon>Eukaryota</taxon>
        <taxon>Fungi</taxon>
        <taxon>Fungi incertae sedis</taxon>
        <taxon>Mucoromycota</taxon>
        <taxon>Mucoromycotina</taxon>
        <taxon>Mucoromycetes</taxon>
        <taxon>Mucorales</taxon>
        <taxon>Mucorineae</taxon>
        <taxon>Mucoraceae</taxon>
        <taxon>Mucor</taxon>
    </lineage>
</organism>
<proteinExistence type="inferred from homology"/>
<evidence type="ECO:0000256" key="7">
    <source>
        <dbReference type="ARBA" id="ARBA00023274"/>
    </source>
</evidence>
<evidence type="ECO:0000313" key="11">
    <source>
        <dbReference type="EMBL" id="KAG2212337.1"/>
    </source>
</evidence>
<dbReference type="Proteomes" id="UP000603453">
    <property type="component" value="Unassembled WGS sequence"/>
</dbReference>
<dbReference type="PANTHER" id="PTHR21738">
    <property type="entry name" value="RIBOSOMAL RNA PROCESSING PROTEIN 36 HOMOLOG"/>
    <property type="match status" value="1"/>
</dbReference>
<comment type="subcellular location">
    <subcellularLocation>
        <location evidence="1 9">Nucleus</location>
        <location evidence="1 9">Nucleolus</location>
    </subcellularLocation>
</comment>
<evidence type="ECO:0000256" key="4">
    <source>
        <dbReference type="ARBA" id="ARBA00022552"/>
    </source>
</evidence>
<evidence type="ECO:0000256" key="9">
    <source>
        <dbReference type="RuleBase" id="RU368027"/>
    </source>
</evidence>
<dbReference type="InterPro" id="IPR009292">
    <property type="entry name" value="RRP36"/>
</dbReference>
<evidence type="ECO:0000256" key="8">
    <source>
        <dbReference type="ARBA" id="ARBA00025053"/>
    </source>
</evidence>
<name>A0A8H7RLD6_9FUNG</name>
<dbReference type="PANTHER" id="PTHR21738:SF0">
    <property type="entry name" value="RIBOSOMAL RNA PROCESSING PROTEIN 36 HOMOLOG"/>
    <property type="match status" value="1"/>
</dbReference>
<keyword evidence="6 9" id="KW-0539">Nucleus</keyword>
<dbReference type="AlphaFoldDB" id="A0A8H7RLD6"/>
<protein>
    <recommendedName>
        <fullName evidence="9">rRNA biogenesis protein RRP36</fullName>
    </recommendedName>
</protein>
<feature type="region of interest" description="Disordered" evidence="10">
    <location>
        <begin position="1"/>
        <end position="61"/>
    </location>
</feature>
<dbReference type="GO" id="GO:0000462">
    <property type="term" value="P:maturation of SSU-rRNA from tricistronic rRNA transcript (SSU-rRNA, 5.8S rRNA, LSU-rRNA)"/>
    <property type="evidence" value="ECO:0007669"/>
    <property type="project" value="TreeGrafter"/>
</dbReference>
<comment type="function">
    <text evidence="8 9">Component of the 90S pre-ribosome involved in the maturation of rRNAs. Required for early cleavages of the pre-RNAs in the 40S ribosomal subunit maturation pathway.</text>
</comment>
<dbReference type="GO" id="GO:0005730">
    <property type="term" value="C:nucleolus"/>
    <property type="evidence" value="ECO:0007669"/>
    <property type="project" value="UniProtKB-SubCell"/>
</dbReference>
<feature type="region of interest" description="Disordered" evidence="10">
    <location>
        <begin position="280"/>
        <end position="309"/>
    </location>
</feature>
<dbReference type="GO" id="GO:0030686">
    <property type="term" value="C:90S preribosome"/>
    <property type="evidence" value="ECO:0007669"/>
    <property type="project" value="TreeGrafter"/>
</dbReference>
<reference evidence="11" key="1">
    <citation type="submission" date="2020-12" db="EMBL/GenBank/DDBJ databases">
        <title>Metabolic potential, ecology and presence of endohyphal bacteria is reflected in genomic diversity of Mucoromycotina.</title>
        <authorList>
            <person name="Muszewska A."/>
            <person name="Okrasinska A."/>
            <person name="Steczkiewicz K."/>
            <person name="Drgas O."/>
            <person name="Orlowska M."/>
            <person name="Perlinska-Lenart U."/>
            <person name="Aleksandrzak-Piekarczyk T."/>
            <person name="Szatraj K."/>
            <person name="Zielenkiewicz U."/>
            <person name="Pilsyk S."/>
            <person name="Malc E."/>
            <person name="Mieczkowski P."/>
            <person name="Kruszewska J.S."/>
            <person name="Biernat P."/>
            <person name="Pawlowska J."/>
        </authorList>
    </citation>
    <scope>NUCLEOTIDE SEQUENCE</scope>
    <source>
        <strain evidence="11">WA0000017839</strain>
    </source>
</reference>
<evidence type="ECO:0000256" key="2">
    <source>
        <dbReference type="ARBA" id="ARBA00009418"/>
    </source>
</evidence>
<keyword evidence="7 9" id="KW-0687">Ribonucleoprotein</keyword>
<evidence type="ECO:0000256" key="1">
    <source>
        <dbReference type="ARBA" id="ARBA00004604"/>
    </source>
</evidence>
<comment type="similarity">
    <text evidence="2 9">Belongs to the RRP36 family.</text>
</comment>
<sequence length="309" mass="36609">MAFKKREQVIQSDSEEEGHRYDSEEEEHSENESGSEEEESGEEEEEEEESEEEEEDKEAKATQLANLKRDLAHVSFEQLAEIKGKMGMKEFSNDKVVKKKSTTVSKEQILKDLKGAAVKLKKNDRVKRTKADMKRESKHMPMEVSSKRAVGRFRDVVQLPAEKRRDPRFDKLSGQLNQDLFEKSYDFLNDYKKSEMEMLKESIKKEQDPDAQEHMKGLLMKMVSAERFEQEKKRKQELLRERKKQESELVKQGKTPYFLKKSEKRKLDLIDRYQKMGKKTVDRILEKRRKRNTTKDRKHLPFNRRSAAD</sequence>
<comment type="subunit">
    <text evidence="9">Associates with 90S and pre-40S pre-ribosomal particles.</text>
</comment>
<keyword evidence="3 9" id="KW-0690">Ribosome biogenesis</keyword>
<evidence type="ECO:0000313" key="12">
    <source>
        <dbReference type="Proteomes" id="UP000603453"/>
    </source>
</evidence>
<evidence type="ECO:0000256" key="3">
    <source>
        <dbReference type="ARBA" id="ARBA00022517"/>
    </source>
</evidence>
<evidence type="ECO:0000256" key="5">
    <source>
        <dbReference type="ARBA" id="ARBA00023054"/>
    </source>
</evidence>
<comment type="caution">
    <text evidence="11">The sequence shown here is derived from an EMBL/GenBank/DDBJ whole genome shotgun (WGS) entry which is preliminary data.</text>
</comment>
<feature type="compositionally biased region" description="Basic and acidic residues" evidence="10">
    <location>
        <begin position="129"/>
        <end position="141"/>
    </location>
</feature>
<dbReference type="Pfam" id="PF06102">
    <property type="entry name" value="RRP36"/>
    <property type="match status" value="1"/>
</dbReference>